<dbReference type="InterPro" id="IPR029025">
    <property type="entry name" value="T3SS_substrate_exporter_C"/>
</dbReference>
<dbReference type="Pfam" id="PF01312">
    <property type="entry name" value="Bac_export_2"/>
    <property type="match status" value="1"/>
</dbReference>
<keyword evidence="4" id="KW-1185">Reference proteome</keyword>
<evidence type="ECO:0000256" key="1">
    <source>
        <dbReference type="SAM" id="MobiDB-lite"/>
    </source>
</evidence>
<protein>
    <submittedName>
        <fullName evidence="3">Flagellar biosynthesis protein FlhB</fullName>
    </submittedName>
</protein>
<keyword evidence="3" id="KW-0282">Flagellum</keyword>
<evidence type="ECO:0000313" key="3">
    <source>
        <dbReference type="EMBL" id="MFC5502343.1"/>
    </source>
</evidence>
<gene>
    <name evidence="3" type="ORF">ACFPJ4_08845</name>
</gene>
<feature type="transmembrane region" description="Helical" evidence="2">
    <location>
        <begin position="182"/>
        <end position="207"/>
    </location>
</feature>
<dbReference type="EMBL" id="JBHSMG010000002">
    <property type="protein sequence ID" value="MFC5502343.1"/>
    <property type="molecule type" value="Genomic_DNA"/>
</dbReference>
<keyword evidence="2" id="KW-1133">Transmembrane helix</keyword>
<evidence type="ECO:0000313" key="4">
    <source>
        <dbReference type="Proteomes" id="UP001596039"/>
    </source>
</evidence>
<accession>A0ABW0NSM2</accession>
<evidence type="ECO:0000256" key="2">
    <source>
        <dbReference type="SAM" id="Phobius"/>
    </source>
</evidence>
<feature type="region of interest" description="Disordered" evidence="1">
    <location>
        <begin position="1"/>
        <end position="23"/>
    </location>
</feature>
<proteinExistence type="predicted"/>
<dbReference type="PRINTS" id="PR00950">
    <property type="entry name" value="TYPE3IMSPROT"/>
</dbReference>
<dbReference type="PANTHER" id="PTHR30531:SF12">
    <property type="entry name" value="FLAGELLAR BIOSYNTHETIC PROTEIN FLHB"/>
    <property type="match status" value="1"/>
</dbReference>
<dbReference type="Gene3D" id="3.40.1690.10">
    <property type="entry name" value="secretion proteins EscU"/>
    <property type="match status" value="1"/>
</dbReference>
<keyword evidence="3" id="KW-0966">Cell projection</keyword>
<dbReference type="InterPro" id="IPR006135">
    <property type="entry name" value="T3SS_substrate_exporter"/>
</dbReference>
<feature type="transmembrane region" description="Helical" evidence="2">
    <location>
        <begin position="143"/>
        <end position="162"/>
    </location>
</feature>
<reference evidence="4" key="1">
    <citation type="journal article" date="2019" name="Int. J. Syst. Evol. Microbiol.">
        <title>The Global Catalogue of Microorganisms (GCM) 10K type strain sequencing project: providing services to taxonomists for standard genome sequencing and annotation.</title>
        <authorList>
            <consortium name="The Broad Institute Genomics Platform"/>
            <consortium name="The Broad Institute Genome Sequencing Center for Infectious Disease"/>
            <person name="Wu L."/>
            <person name="Ma J."/>
        </authorList>
    </citation>
    <scope>NUCLEOTIDE SEQUENCE [LARGE SCALE GENOMIC DNA]</scope>
    <source>
        <strain evidence="4">CGMCC 4.6997</strain>
    </source>
</reference>
<feature type="transmembrane region" description="Helical" evidence="2">
    <location>
        <begin position="74"/>
        <end position="106"/>
    </location>
</feature>
<keyword evidence="3" id="KW-0969">Cilium</keyword>
<comment type="caution">
    <text evidence="3">The sequence shown here is derived from an EMBL/GenBank/DDBJ whole genome shotgun (WGS) entry which is preliminary data.</text>
</comment>
<dbReference type="Proteomes" id="UP001596039">
    <property type="component" value="Unassembled WGS sequence"/>
</dbReference>
<dbReference type="RefSeq" id="WP_386740040.1">
    <property type="nucleotide sequence ID" value="NZ_JBHSMG010000002.1"/>
</dbReference>
<dbReference type="SUPFAM" id="SSF160544">
    <property type="entry name" value="EscU C-terminal domain-like"/>
    <property type="match status" value="1"/>
</dbReference>
<keyword evidence="2" id="KW-0472">Membrane</keyword>
<sequence>MAESQERTEQATEKRMKEVRRKGELSTSKDLSAWLSVAAAAASIPALAAAVQASTRNQFALVVEVIHRPTPQGAVHALTAGLGGIIPALAPMFVAVVAAVIAGAALQGGLHVKAFSLSFKHFDPIAGLKRVFGTHALWEGAKALLKTLVVGLVLLTVIQNVVPQLVGSGFLPLDQLVGVAQSSASVLIEAAVAAGLVVAAADVAVVMRRNLKRTRMSKREVKDENKSSEGDPLIKGMRRARAFAMSRRRMMDAVRTADVVVLNPTHIAVALRYEPGKSAPRVVAKGADEVAARIRENAAEHCVPMVHDIPLARTLHANCDIGDEIPQELYSAVAQVLAFVFALKSRGAGQGVHKLTTSTVLV</sequence>
<organism evidence="3 4">
    <name type="scientific">Lysinimonas soli</name>
    <dbReference type="NCBI Taxonomy" id="1074233"/>
    <lineage>
        <taxon>Bacteria</taxon>
        <taxon>Bacillati</taxon>
        <taxon>Actinomycetota</taxon>
        <taxon>Actinomycetes</taxon>
        <taxon>Micrococcales</taxon>
        <taxon>Microbacteriaceae</taxon>
        <taxon>Lysinimonas</taxon>
    </lineage>
</organism>
<name>A0ABW0NSM2_9MICO</name>
<dbReference type="PANTHER" id="PTHR30531">
    <property type="entry name" value="FLAGELLAR BIOSYNTHETIC PROTEIN FLHB"/>
    <property type="match status" value="1"/>
</dbReference>
<keyword evidence="2" id="KW-0812">Transmembrane</keyword>